<organism evidence="5 7">
    <name type="scientific">Turicibacter bilis</name>
    <dbReference type="NCBI Taxonomy" id="2735723"/>
    <lineage>
        <taxon>Bacteria</taxon>
        <taxon>Bacillati</taxon>
        <taxon>Bacillota</taxon>
        <taxon>Erysipelotrichia</taxon>
        <taxon>Erysipelotrichales</taxon>
        <taxon>Turicibacteraceae</taxon>
        <taxon>Turicibacter</taxon>
    </lineage>
</organism>
<dbReference type="Proteomes" id="UP001058072">
    <property type="component" value="Chromosome"/>
</dbReference>
<evidence type="ECO:0000259" key="3">
    <source>
        <dbReference type="Pfam" id="PF10646"/>
    </source>
</evidence>
<evidence type="ECO:0000313" key="4">
    <source>
        <dbReference type="EMBL" id="UUF05637.1"/>
    </source>
</evidence>
<feature type="compositionally biased region" description="Low complexity" evidence="1">
    <location>
        <begin position="59"/>
        <end position="68"/>
    </location>
</feature>
<dbReference type="RefSeq" id="WP_055277256.1">
    <property type="nucleotide sequence ID" value="NZ_CP071249.1"/>
</dbReference>
<evidence type="ECO:0000313" key="6">
    <source>
        <dbReference type="Proteomes" id="UP001058016"/>
    </source>
</evidence>
<evidence type="ECO:0000256" key="1">
    <source>
        <dbReference type="SAM" id="MobiDB-lite"/>
    </source>
</evidence>
<dbReference type="AlphaFoldDB" id="A0A9Q9CLX9"/>
<accession>A0A9Q9CLX9</accession>
<keyword evidence="6" id="KW-1185">Reference proteome</keyword>
<keyword evidence="2" id="KW-0732">Signal</keyword>
<reference evidence="5 6" key="1">
    <citation type="submission" date="2021-03" db="EMBL/GenBank/DDBJ databases">
        <title>Comparative Genomics and Metabolomics in the genus Turicibacter.</title>
        <authorList>
            <person name="Maki J."/>
            <person name="Looft T."/>
        </authorList>
    </citation>
    <scope>NUCLEOTIDE SEQUENCE</scope>
    <source>
        <strain evidence="5">ISU324</strain>
        <strain evidence="4 6">MMM721</strain>
    </source>
</reference>
<dbReference type="EMBL" id="CP071249">
    <property type="protein sequence ID" value="UUF05637.1"/>
    <property type="molecule type" value="Genomic_DNA"/>
</dbReference>
<evidence type="ECO:0000256" key="2">
    <source>
        <dbReference type="SAM" id="SignalP"/>
    </source>
</evidence>
<feature type="domain" description="GerMN" evidence="3">
    <location>
        <begin position="95"/>
        <end position="204"/>
    </location>
</feature>
<evidence type="ECO:0000313" key="7">
    <source>
        <dbReference type="Proteomes" id="UP001058072"/>
    </source>
</evidence>
<dbReference type="PROSITE" id="PS51257">
    <property type="entry name" value="PROKAR_LIPOPROTEIN"/>
    <property type="match status" value="1"/>
</dbReference>
<proteinExistence type="predicted"/>
<feature type="region of interest" description="Disordered" evidence="1">
    <location>
        <begin position="24"/>
        <end position="90"/>
    </location>
</feature>
<feature type="compositionally biased region" description="Polar residues" evidence="1">
    <location>
        <begin position="24"/>
        <end position="55"/>
    </location>
</feature>
<sequence>MKKFIVAMMTCLFMVFSLFGCSPANEQESDSNQAAQSENDSSTSDQEENQTSIPEDNNSDSNTDSTNKTESDDSNQDDNSDSNQTPNTQQRISRLYYYDIEQNQMFYVDKEVDVIENAYVNALTEALKENQDNKDFVTINEDTFVTSATLDEESGILNIYFNESFHLSTNLGSGIEAGFIDALVNTYGYNYNVDKVAIYVQNKLYEDQRGPMPDGYFKVTAEDAVKYE</sequence>
<dbReference type="Pfam" id="PF10646">
    <property type="entry name" value="Germane"/>
    <property type="match status" value="1"/>
</dbReference>
<dbReference type="Proteomes" id="UP001058016">
    <property type="component" value="Chromosome"/>
</dbReference>
<dbReference type="EMBL" id="CP071250">
    <property type="protein sequence ID" value="UUF08904.1"/>
    <property type="molecule type" value="Genomic_DNA"/>
</dbReference>
<evidence type="ECO:0000313" key="5">
    <source>
        <dbReference type="EMBL" id="UUF08904.1"/>
    </source>
</evidence>
<name>A0A9Q9CLX9_9FIRM</name>
<protein>
    <submittedName>
        <fullName evidence="5">GerMN domain-containing protein</fullName>
    </submittedName>
</protein>
<dbReference type="InterPro" id="IPR019606">
    <property type="entry name" value="GerMN"/>
</dbReference>
<gene>
    <name evidence="4" type="ORF">J0J69_11315</name>
    <name evidence="5" type="ORF">J0J70_02540</name>
</gene>
<feature type="signal peptide" evidence="2">
    <location>
        <begin position="1"/>
        <end position="26"/>
    </location>
</feature>
<feature type="chain" id="PRO_5040389034" evidence="2">
    <location>
        <begin position="27"/>
        <end position="228"/>
    </location>
</feature>